<dbReference type="PANTHER" id="PTHR41251">
    <property type="entry name" value="NON-HOMOLOGOUS END JOINING PROTEIN KU"/>
    <property type="match status" value="1"/>
</dbReference>
<comment type="caution">
    <text evidence="4">The sequence shown here is derived from an EMBL/GenBank/DDBJ whole genome shotgun (WGS) entry which is preliminary data.</text>
</comment>
<accession>A0A7V8NSP5</accession>
<keyword evidence="5" id="KW-1185">Reference proteome</keyword>
<feature type="compositionally biased region" description="Acidic residues" evidence="2">
    <location>
        <begin position="44"/>
        <end position="53"/>
    </location>
</feature>
<dbReference type="Pfam" id="PF02735">
    <property type="entry name" value="Ku"/>
    <property type="match status" value="1"/>
</dbReference>
<dbReference type="GO" id="GO:0006303">
    <property type="term" value="P:double-strand break repair via nonhomologous end joining"/>
    <property type="evidence" value="ECO:0007669"/>
    <property type="project" value="InterPro"/>
</dbReference>
<dbReference type="Proteomes" id="UP000567293">
    <property type="component" value="Unassembled WGS sequence"/>
</dbReference>
<proteinExistence type="predicted"/>
<dbReference type="SUPFAM" id="SSF100939">
    <property type="entry name" value="SPOC domain-like"/>
    <property type="match status" value="1"/>
</dbReference>
<feature type="compositionally biased region" description="Pro residues" evidence="2">
    <location>
        <begin position="70"/>
        <end position="80"/>
    </location>
</feature>
<dbReference type="InterPro" id="IPR009187">
    <property type="entry name" value="Prok_Ku"/>
</dbReference>
<gene>
    <name evidence="4" type="ORF">HRJ53_17445</name>
</gene>
<evidence type="ECO:0000313" key="5">
    <source>
        <dbReference type="Proteomes" id="UP000567293"/>
    </source>
</evidence>
<protein>
    <recommendedName>
        <fullName evidence="3">Ku domain-containing protein</fullName>
    </recommendedName>
</protein>
<dbReference type="Gene3D" id="2.40.290.10">
    <property type="match status" value="1"/>
</dbReference>
<keyword evidence="1" id="KW-0238">DNA-binding</keyword>
<sequence length="167" mass="18940">MPSIIWKGHLTFGLVSIPVKLLRAARRERVRLHYVHRQSPPDQEYGDTVEEPAEPVQEAPPAPKRTTPAVEPPIESPSSPPVTRVRQALVTSSDEQPVSRSEVLRGYEVEPDRYVVLDRDELRGLQRRTSPNMEIVRSVKLSEIDPVFFETSYYVVPNRGGEKAYAI</sequence>
<dbReference type="AlphaFoldDB" id="A0A7V8NSP5"/>
<feature type="domain" description="Ku" evidence="3">
    <location>
        <begin position="12"/>
        <end position="166"/>
    </location>
</feature>
<evidence type="ECO:0000256" key="1">
    <source>
        <dbReference type="ARBA" id="ARBA00023125"/>
    </source>
</evidence>
<organism evidence="4 5">
    <name type="scientific">Candidatus Acidiferrum panamense</name>
    <dbReference type="NCBI Taxonomy" id="2741543"/>
    <lineage>
        <taxon>Bacteria</taxon>
        <taxon>Pseudomonadati</taxon>
        <taxon>Acidobacteriota</taxon>
        <taxon>Terriglobia</taxon>
        <taxon>Candidatus Acidiferrales</taxon>
        <taxon>Candidatus Acidiferrum</taxon>
    </lineage>
</organism>
<feature type="non-terminal residue" evidence="4">
    <location>
        <position position="167"/>
    </location>
</feature>
<dbReference type="EMBL" id="JACDQQ010001670">
    <property type="protein sequence ID" value="MBA0086768.1"/>
    <property type="molecule type" value="Genomic_DNA"/>
</dbReference>
<evidence type="ECO:0000259" key="3">
    <source>
        <dbReference type="Pfam" id="PF02735"/>
    </source>
</evidence>
<reference evidence="4" key="1">
    <citation type="submission" date="2020-06" db="EMBL/GenBank/DDBJ databases">
        <title>Legume-microbial interactions unlock mineral nutrients during tropical forest succession.</title>
        <authorList>
            <person name="Epihov D.Z."/>
        </authorList>
    </citation>
    <scope>NUCLEOTIDE SEQUENCE [LARGE SCALE GENOMIC DNA]</scope>
    <source>
        <strain evidence="4">Pan2503</strain>
    </source>
</reference>
<dbReference type="GO" id="GO:0003690">
    <property type="term" value="F:double-stranded DNA binding"/>
    <property type="evidence" value="ECO:0007669"/>
    <property type="project" value="TreeGrafter"/>
</dbReference>
<dbReference type="InterPro" id="IPR006164">
    <property type="entry name" value="DNA_bd_Ku70/Ku80"/>
</dbReference>
<feature type="region of interest" description="Disordered" evidence="2">
    <location>
        <begin position="34"/>
        <end position="103"/>
    </location>
</feature>
<evidence type="ECO:0000256" key="2">
    <source>
        <dbReference type="SAM" id="MobiDB-lite"/>
    </source>
</evidence>
<feature type="compositionally biased region" description="Polar residues" evidence="2">
    <location>
        <begin position="89"/>
        <end position="99"/>
    </location>
</feature>
<name>A0A7V8NSP5_9BACT</name>
<dbReference type="PANTHER" id="PTHR41251:SF1">
    <property type="entry name" value="NON-HOMOLOGOUS END JOINING PROTEIN KU"/>
    <property type="match status" value="1"/>
</dbReference>
<dbReference type="InterPro" id="IPR016194">
    <property type="entry name" value="SPOC-like_C_dom_sf"/>
</dbReference>
<evidence type="ECO:0000313" key="4">
    <source>
        <dbReference type="EMBL" id="MBA0086768.1"/>
    </source>
</evidence>